<accession>X1FW42</accession>
<name>X1FW42_9ZZZZ</name>
<gene>
    <name evidence="1" type="ORF">S03H2_33682</name>
</gene>
<evidence type="ECO:0008006" key="2">
    <source>
        <dbReference type="Google" id="ProtNLM"/>
    </source>
</evidence>
<dbReference type="EMBL" id="BARU01020517">
    <property type="protein sequence ID" value="GAH49876.1"/>
    <property type="molecule type" value="Genomic_DNA"/>
</dbReference>
<evidence type="ECO:0000313" key="1">
    <source>
        <dbReference type="EMBL" id="GAH49876.1"/>
    </source>
</evidence>
<protein>
    <recommendedName>
        <fullName evidence="2">DUF5683 domain-containing protein</fullName>
    </recommendedName>
</protein>
<proteinExistence type="predicted"/>
<dbReference type="AlphaFoldDB" id="X1FW42"/>
<comment type="caution">
    <text evidence="1">The sequence shown here is derived from an EMBL/GenBank/DDBJ whole genome shotgun (WGS) entry which is preliminary data.</text>
</comment>
<reference evidence="1" key="1">
    <citation type="journal article" date="2014" name="Front. Microbiol.">
        <title>High frequency of phylogenetically diverse reductive dehalogenase-homologous genes in deep subseafloor sedimentary metagenomes.</title>
        <authorList>
            <person name="Kawai M."/>
            <person name="Futagami T."/>
            <person name="Toyoda A."/>
            <person name="Takaki Y."/>
            <person name="Nishi S."/>
            <person name="Hori S."/>
            <person name="Arai W."/>
            <person name="Tsubouchi T."/>
            <person name="Morono Y."/>
            <person name="Uchiyama I."/>
            <person name="Ito T."/>
            <person name="Fujiyama A."/>
            <person name="Inagaki F."/>
            <person name="Takami H."/>
        </authorList>
    </citation>
    <scope>NUCLEOTIDE SEQUENCE</scope>
    <source>
        <strain evidence="1">Expedition CK06-06</strain>
    </source>
</reference>
<organism evidence="1">
    <name type="scientific">marine sediment metagenome</name>
    <dbReference type="NCBI Taxonomy" id="412755"/>
    <lineage>
        <taxon>unclassified sequences</taxon>
        <taxon>metagenomes</taxon>
        <taxon>ecological metagenomes</taxon>
    </lineage>
</organism>
<sequence length="232" mass="26154">KIENTNLKVENDKLIINYDIVNSKSKEKFNVWVEITTLSGEKINANTLSGDIGDNINGGTRKKIIWDIKNDNIYLDEEINVLVKAEIISLKEYSTIGRGEAFFLSTVFPGAGLTKIKKGKPHWLKGIAVYGCLAGFFVLNKQAVTNYDNYLVEKDIKKREALAVDWDRQHKISRALAITGFSIWGIDLIRTLSARITQSDNTTGLLNSSGFSIDYKYDHITKLPIVSLSYRF</sequence>
<feature type="non-terminal residue" evidence="1">
    <location>
        <position position="1"/>
    </location>
</feature>